<protein>
    <submittedName>
        <fullName evidence="1">Methyltransferase</fullName>
    </submittedName>
</protein>
<dbReference type="GO" id="GO:0032259">
    <property type="term" value="P:methylation"/>
    <property type="evidence" value="ECO:0007669"/>
    <property type="project" value="UniProtKB-KW"/>
</dbReference>
<proteinExistence type="predicted"/>
<evidence type="ECO:0000313" key="2">
    <source>
        <dbReference type="Proteomes" id="UP000094669"/>
    </source>
</evidence>
<name>A0ABX4YE84_9LEPT</name>
<dbReference type="InterPro" id="IPR029063">
    <property type="entry name" value="SAM-dependent_MTases_sf"/>
</dbReference>
<dbReference type="Gene3D" id="3.40.50.150">
    <property type="entry name" value="Vaccinia Virus protein VP39"/>
    <property type="match status" value="1"/>
</dbReference>
<keyword evidence="1" id="KW-0808">Transferase</keyword>
<evidence type="ECO:0000313" key="1">
    <source>
        <dbReference type="EMBL" id="PNV73021.1"/>
    </source>
</evidence>
<dbReference type="SUPFAM" id="SSF53335">
    <property type="entry name" value="S-adenosyl-L-methionine-dependent methyltransferases"/>
    <property type="match status" value="1"/>
</dbReference>
<organism evidence="1 2">
    <name type="scientific">Leptospira inadai serovar Lyme</name>
    <dbReference type="NCBI Taxonomy" id="293084"/>
    <lineage>
        <taxon>Bacteria</taxon>
        <taxon>Pseudomonadati</taxon>
        <taxon>Spirochaetota</taxon>
        <taxon>Spirochaetia</taxon>
        <taxon>Leptospirales</taxon>
        <taxon>Leptospiraceae</taxon>
        <taxon>Leptospira</taxon>
    </lineage>
</organism>
<dbReference type="CDD" id="cd02440">
    <property type="entry name" value="AdoMet_MTases"/>
    <property type="match status" value="1"/>
</dbReference>
<comment type="caution">
    <text evidence="1">The sequence shown here is derived from an EMBL/GenBank/DDBJ whole genome shotgun (WGS) entry which is preliminary data.</text>
</comment>
<keyword evidence="2" id="KW-1185">Reference proteome</keyword>
<reference evidence="1" key="1">
    <citation type="submission" date="2018-01" db="EMBL/GenBank/DDBJ databases">
        <title>Genomic characterization of Leptospira inadai serogroup Lyme isolated from captured rat in Brazil and comparative analysis with human reference strain.</title>
        <authorList>
            <person name="Moreno L.Z."/>
            <person name="Loureiro A.P."/>
            <person name="Miraglia F."/>
            <person name="Kremer F.S."/>
            <person name="Eslabao M.R."/>
            <person name="Dellagostin O.A."/>
            <person name="Lilenbaum W."/>
            <person name="Moreno A.M."/>
        </authorList>
    </citation>
    <scope>NUCLEOTIDE SEQUENCE [LARGE SCALE GENOMIC DNA]</scope>
    <source>
        <strain evidence="1">M34/99</strain>
    </source>
</reference>
<sequence length="242" mass="27775">MQTPKIHYDTFLAEKYSWMLGDLEQKEGEEEERLRNWGISPKNNGLAWDLGAGNGIQSFPLSKLGFSVLAIDFSSDLLLQLEQRNQGFSVKTKLVDFTSPSLYIGESPELLLCMGDTLTHLESLEQMQTVISLWSYFLKSGARIILGYRDLSNGKPGEKTGFPVRAEKDRIFSCVLSFEEKKVLVTDLFHRWDGQRWDFSHSSYYKLILPLDHLLRMLIRSGFSLQKQSEEKGMKILLLLKN</sequence>
<gene>
    <name evidence="1" type="ORF">BES34_018170</name>
</gene>
<dbReference type="Proteomes" id="UP000094669">
    <property type="component" value="Unassembled WGS sequence"/>
</dbReference>
<dbReference type="RefSeq" id="WP_020988351.1">
    <property type="nucleotide sequence ID" value="NZ_MCRM02000026.1"/>
</dbReference>
<keyword evidence="1" id="KW-0489">Methyltransferase</keyword>
<dbReference type="EMBL" id="MCRM02000026">
    <property type="protein sequence ID" value="PNV73021.1"/>
    <property type="molecule type" value="Genomic_DNA"/>
</dbReference>
<dbReference type="GO" id="GO:0008168">
    <property type="term" value="F:methyltransferase activity"/>
    <property type="evidence" value="ECO:0007669"/>
    <property type="project" value="UniProtKB-KW"/>
</dbReference>
<accession>A0ABX4YE84</accession>